<comment type="similarity">
    <text evidence="2">Belongs to the major facilitator superfamily. Nitrate/nitrite porter (TC 2.A.1.8) family.</text>
</comment>
<feature type="transmembrane region" description="Helical" evidence="7">
    <location>
        <begin position="20"/>
        <end position="47"/>
    </location>
</feature>
<feature type="transmembrane region" description="Helical" evidence="7">
    <location>
        <begin position="320"/>
        <end position="338"/>
    </location>
</feature>
<feature type="transmembrane region" description="Helical" evidence="7">
    <location>
        <begin position="53"/>
        <end position="76"/>
    </location>
</feature>
<feature type="transmembrane region" description="Helical" evidence="7">
    <location>
        <begin position="412"/>
        <end position="431"/>
    </location>
</feature>
<keyword evidence="4 7" id="KW-1133">Transmembrane helix</keyword>
<feature type="transmembrane region" description="Helical" evidence="7">
    <location>
        <begin position="452"/>
        <end position="476"/>
    </location>
</feature>
<keyword evidence="5" id="KW-0534">Nitrate assimilation</keyword>
<dbReference type="Pfam" id="PF14522">
    <property type="entry name" value="Cytochrome_C7"/>
    <property type="match status" value="1"/>
</dbReference>
<dbReference type="Pfam" id="PF07690">
    <property type="entry name" value="MFS_1"/>
    <property type="match status" value="1"/>
</dbReference>
<keyword evidence="3 7" id="KW-0812">Transmembrane</keyword>
<dbReference type="InterPro" id="IPR036259">
    <property type="entry name" value="MFS_trans_sf"/>
</dbReference>
<reference evidence="9 10" key="1">
    <citation type="journal article" date="2016" name="Nat. Commun.">
        <title>Thousands of microbial genomes shed light on interconnected biogeochemical processes in an aquifer system.</title>
        <authorList>
            <person name="Anantharaman K."/>
            <person name="Brown C.T."/>
            <person name="Hug L.A."/>
            <person name="Sharon I."/>
            <person name="Castelle C.J."/>
            <person name="Probst A.J."/>
            <person name="Thomas B.C."/>
            <person name="Singh A."/>
            <person name="Wilkins M.J."/>
            <person name="Karaoz U."/>
            <person name="Brodie E.L."/>
            <person name="Williams K.H."/>
            <person name="Hubbard S.S."/>
            <person name="Banfield J.F."/>
        </authorList>
    </citation>
    <scope>NUCLEOTIDE SEQUENCE [LARGE SCALE GENOMIC DNA]</scope>
</reference>
<proteinExistence type="inferred from homology"/>
<evidence type="ECO:0000313" key="10">
    <source>
        <dbReference type="Proteomes" id="UP000176992"/>
    </source>
</evidence>
<dbReference type="InterPro" id="IPR011701">
    <property type="entry name" value="MFS"/>
</dbReference>
<dbReference type="SUPFAM" id="SSF48695">
    <property type="entry name" value="Multiheme cytochromes"/>
    <property type="match status" value="1"/>
</dbReference>
<evidence type="ECO:0000256" key="6">
    <source>
        <dbReference type="ARBA" id="ARBA00023136"/>
    </source>
</evidence>
<name>A0A1F5YAN1_9BACT</name>
<dbReference type="PANTHER" id="PTHR23515">
    <property type="entry name" value="HIGH-AFFINITY NITRATE TRANSPORTER 2.3"/>
    <property type="match status" value="1"/>
</dbReference>
<keyword evidence="6 7" id="KW-0472">Membrane</keyword>
<feature type="transmembrane region" description="Helical" evidence="7">
    <location>
        <begin position="255"/>
        <end position="275"/>
    </location>
</feature>
<gene>
    <name evidence="9" type="ORF">A2Z86_02895</name>
</gene>
<dbReference type="CDD" id="cd08168">
    <property type="entry name" value="Cytochrom_C3"/>
    <property type="match status" value="1"/>
</dbReference>
<feature type="transmembrane region" description="Helical" evidence="7">
    <location>
        <begin position="188"/>
        <end position="206"/>
    </location>
</feature>
<accession>A0A1F5YAN1</accession>
<feature type="transmembrane region" description="Helical" evidence="7">
    <location>
        <begin position="344"/>
        <end position="366"/>
    </location>
</feature>
<feature type="transmembrane region" description="Helical" evidence="7">
    <location>
        <begin position="88"/>
        <end position="110"/>
    </location>
</feature>
<comment type="subcellular location">
    <subcellularLocation>
        <location evidence="1">Membrane</location>
        <topology evidence="1">Multi-pass membrane protein</topology>
    </subcellularLocation>
</comment>
<dbReference type="InterPro" id="IPR020846">
    <property type="entry name" value="MFS_dom"/>
</dbReference>
<evidence type="ECO:0000256" key="1">
    <source>
        <dbReference type="ARBA" id="ARBA00004141"/>
    </source>
</evidence>
<feature type="domain" description="Major facilitator superfamily (MFS) profile" evidence="8">
    <location>
        <begin position="22"/>
        <end position="434"/>
    </location>
</feature>
<evidence type="ECO:0000313" key="9">
    <source>
        <dbReference type="EMBL" id="OGF97268.1"/>
    </source>
</evidence>
<evidence type="ECO:0000256" key="3">
    <source>
        <dbReference type="ARBA" id="ARBA00022692"/>
    </source>
</evidence>
<feature type="transmembrane region" description="Helical" evidence="7">
    <location>
        <begin position="160"/>
        <end position="182"/>
    </location>
</feature>
<feature type="transmembrane region" description="Helical" evidence="7">
    <location>
        <begin position="287"/>
        <end position="308"/>
    </location>
</feature>
<feature type="transmembrane region" description="Helical" evidence="7">
    <location>
        <begin position="378"/>
        <end position="400"/>
    </location>
</feature>
<evidence type="ECO:0000256" key="2">
    <source>
        <dbReference type="ARBA" id="ARBA00008432"/>
    </source>
</evidence>
<dbReference type="PROSITE" id="PS50850">
    <property type="entry name" value="MFS"/>
    <property type="match status" value="1"/>
</dbReference>
<dbReference type="Gene3D" id="1.20.1250.20">
    <property type="entry name" value="MFS general substrate transporter like domains"/>
    <property type="match status" value="2"/>
</dbReference>
<dbReference type="InterPro" id="IPR036280">
    <property type="entry name" value="Multihaem_cyt_sf"/>
</dbReference>
<sequence length="632" mass="67537">MDKGMIDLSSEKLMVRGTPVRTLIGCTLGFFFGFAGVALFGITVGAFKHSMGLTPFLVGLLVAIPNLTGSLLRIPFGAWVDSNGARKPFLILFALTATGLALLFGITAYYHDGGLTRAQYPLLLLAGMFSGCGIATFSVGVGQVSYWFTQERQGTALGTYAGLGNLAPGLFSWILPLAMLSLGLTWTYGAWFGIVLIGALLYYLLAEPAPFFQLRRQGLTKEEALQRACDYGQRIFPAWRTWQGIVKAAKVWKTWALVGIYFVTFGGFLALTGWFPTYWHESRQMSISTAGLLAGTFSILASLFRVSGGRISDRLGGEKTLIGALSVILCGALILIFSGRITPALAGTVLLALGMGVGNAAVFKLVPQAVADAVGGAAGWVGGVGAFGGFVIPPALGAIVSRQGQAGYANGFWIFVILSLVGLSLALILAGSRTAEARNETPHKAPVDLQTAAVISGTVSVLAFCILFNPAAFHIIDNQQGYSPVQPVNYSHKLHAGDNQIPCLYCHFAAEKSAAAGIPPANVCMNCHTQIKTDSPEVQKIVTAIHDSRPVAWVRIHHLPDFVRFNHSAHVDAGVLCQTCHGPVETMERVSQFSSLEMGWCVNCHRQYNRNSPPELKVQPVAASTDCSACHY</sequence>
<dbReference type="Gene3D" id="3.90.10.10">
    <property type="entry name" value="Cytochrome C3"/>
    <property type="match status" value="2"/>
</dbReference>
<dbReference type="GO" id="GO:0015112">
    <property type="term" value="F:nitrate transmembrane transporter activity"/>
    <property type="evidence" value="ECO:0007669"/>
    <property type="project" value="InterPro"/>
</dbReference>
<dbReference type="SUPFAM" id="SSF103473">
    <property type="entry name" value="MFS general substrate transporter"/>
    <property type="match status" value="1"/>
</dbReference>
<dbReference type="GO" id="GO:0042128">
    <property type="term" value="P:nitrate assimilation"/>
    <property type="evidence" value="ECO:0007669"/>
    <property type="project" value="UniProtKB-KW"/>
</dbReference>
<dbReference type="InterPro" id="IPR044772">
    <property type="entry name" value="NO3_transporter"/>
</dbReference>
<dbReference type="EMBL" id="MFIV01000231">
    <property type="protein sequence ID" value="OGF97268.1"/>
    <property type="molecule type" value="Genomic_DNA"/>
</dbReference>
<dbReference type="AlphaFoldDB" id="A0A1F5YAN1"/>
<evidence type="ECO:0000256" key="7">
    <source>
        <dbReference type="SAM" id="Phobius"/>
    </source>
</evidence>
<dbReference type="InterPro" id="IPR029467">
    <property type="entry name" value="Cyt_c7-like"/>
</dbReference>
<evidence type="ECO:0000256" key="5">
    <source>
        <dbReference type="ARBA" id="ARBA00023063"/>
    </source>
</evidence>
<organism evidence="9 10">
    <name type="scientific">Candidatus Glassbacteria bacterium GWA2_58_10</name>
    <dbReference type="NCBI Taxonomy" id="1817865"/>
    <lineage>
        <taxon>Bacteria</taxon>
        <taxon>Candidatus Glassiibacteriota</taxon>
    </lineage>
</organism>
<comment type="caution">
    <text evidence="9">The sequence shown here is derived from an EMBL/GenBank/DDBJ whole genome shotgun (WGS) entry which is preliminary data.</text>
</comment>
<dbReference type="GO" id="GO:0016020">
    <property type="term" value="C:membrane"/>
    <property type="evidence" value="ECO:0007669"/>
    <property type="project" value="UniProtKB-SubCell"/>
</dbReference>
<evidence type="ECO:0000259" key="8">
    <source>
        <dbReference type="PROSITE" id="PS50850"/>
    </source>
</evidence>
<feature type="transmembrane region" description="Helical" evidence="7">
    <location>
        <begin position="122"/>
        <end position="148"/>
    </location>
</feature>
<dbReference type="Proteomes" id="UP000176992">
    <property type="component" value="Unassembled WGS sequence"/>
</dbReference>
<evidence type="ECO:0000256" key="4">
    <source>
        <dbReference type="ARBA" id="ARBA00022989"/>
    </source>
</evidence>
<protein>
    <recommendedName>
        <fullName evidence="8">Major facilitator superfamily (MFS) profile domain-containing protein</fullName>
    </recommendedName>
</protein>